<evidence type="ECO:0000256" key="2">
    <source>
        <dbReference type="ARBA" id="ARBA00010198"/>
    </source>
</evidence>
<evidence type="ECO:0000313" key="9">
    <source>
        <dbReference type="Proteomes" id="UP000887568"/>
    </source>
</evidence>
<keyword evidence="3" id="KW-0964">Secreted</keyword>
<name>A0A914BF53_PATMI</name>
<dbReference type="OrthoDB" id="9930623at2759"/>
<dbReference type="InterPro" id="IPR000884">
    <property type="entry name" value="TSP1_rpt"/>
</dbReference>
<dbReference type="InterPro" id="IPR005533">
    <property type="entry name" value="AMOP_dom"/>
</dbReference>
<dbReference type="GeneID" id="119742777"/>
<feature type="region of interest" description="Disordered" evidence="6">
    <location>
        <begin position="130"/>
        <end position="154"/>
    </location>
</feature>
<dbReference type="PROSITE" id="PS50092">
    <property type="entry name" value="TSP1"/>
    <property type="match status" value="1"/>
</dbReference>
<evidence type="ECO:0000256" key="3">
    <source>
        <dbReference type="ARBA" id="ARBA00022525"/>
    </source>
</evidence>
<feature type="region of interest" description="Disordered" evidence="6">
    <location>
        <begin position="408"/>
        <end position="435"/>
    </location>
</feature>
<evidence type="ECO:0000313" key="8">
    <source>
        <dbReference type="EnsemblMetazoa" id="XP_038074878.1"/>
    </source>
</evidence>
<dbReference type="PROSITE" id="PS50856">
    <property type="entry name" value="AMOP"/>
    <property type="match status" value="1"/>
</dbReference>
<feature type="region of interest" description="Disordered" evidence="6">
    <location>
        <begin position="280"/>
        <end position="343"/>
    </location>
</feature>
<feature type="domain" description="AMOP" evidence="7">
    <location>
        <begin position="446"/>
        <end position="607"/>
    </location>
</feature>
<dbReference type="OMA" id="MPWIICK"/>
<sequence>MGKLTSWFSFLRQSPRIISMSSVEYIITRVRSTQLRVIFCLLTLFMCISFAEGLDISSGRVVSSRSDTGTGKTSGRVAELVSREDQEKRTGIHKLNKTGSLQDILADEGLPKTHKEGAVPNRRYGVFSGKRSSSRLRTVQTRTAKPKLLAESDGDGMKTWEQLWNEQALPPSLPTSGEIDTDDYYTYDYFEDAEDDDDDEEDEEDEDSKGLSIDRSKKDTSSAESKSHSLDRLAELVTGANPQMGPVNLGTPNPDIEITIEILNGEDAKHEDVVISMDLRDDIVGTPATPDSRRHDGEGAPRPEGETDHDNVLIPPTSKIDEEPSQSEEEPDLGGPDDDDQDSYYSFEFVTLRRLPDPDAINFEPDDPEETIGTWTEWSSCSASCGGGRSERSRSCGFSCMATESKDCNQQACPRGGKSESRPDAAVERPQPPSVDSEYLETVLDPNNFDTDSCEEWMGCRSETLLSYLSRLQDLPNCPCFYPTNLQRNNAIWDRQKRQMFRWMDTSGEDARLDVYKPTASYCIISLLSPHSTSLAAQQCCYDENLRLITRGSGAGTPQLISAEISPELHYKIDIMPWIICKGDWTKYNKVRHPNNMRECRELPDQAEFYRLFQEAKNF</sequence>
<dbReference type="SMART" id="SM00209">
    <property type="entry name" value="TSP1"/>
    <property type="match status" value="1"/>
</dbReference>
<comment type="similarity">
    <text evidence="2">Belongs to the isthmin family.</text>
</comment>
<dbReference type="SMART" id="SM00723">
    <property type="entry name" value="AMOP"/>
    <property type="match status" value="1"/>
</dbReference>
<dbReference type="Proteomes" id="UP000887568">
    <property type="component" value="Unplaced"/>
</dbReference>
<dbReference type="PANTHER" id="PTHR10239">
    <property type="entry name" value="ISTHMIN-2"/>
    <property type="match status" value="1"/>
</dbReference>
<feature type="compositionally biased region" description="Basic and acidic residues" evidence="6">
    <location>
        <begin position="417"/>
        <end position="427"/>
    </location>
</feature>
<dbReference type="PANTHER" id="PTHR10239:SF29">
    <property type="entry name" value="AMOP DOMAIN-CONTAINING PROTEIN"/>
    <property type="match status" value="1"/>
</dbReference>
<reference evidence="8" key="1">
    <citation type="submission" date="2022-11" db="UniProtKB">
        <authorList>
            <consortium name="EnsemblMetazoa"/>
        </authorList>
    </citation>
    <scope>IDENTIFICATION</scope>
</reference>
<keyword evidence="5" id="KW-1015">Disulfide bond</keyword>
<evidence type="ECO:0000256" key="4">
    <source>
        <dbReference type="ARBA" id="ARBA00022729"/>
    </source>
</evidence>
<dbReference type="AlphaFoldDB" id="A0A914BF53"/>
<dbReference type="Gene3D" id="2.20.100.10">
    <property type="entry name" value="Thrombospondin type-1 (TSP1) repeat"/>
    <property type="match status" value="1"/>
</dbReference>
<keyword evidence="4" id="KW-0732">Signal</keyword>
<dbReference type="EnsemblMetazoa" id="XM_038218950.1">
    <property type="protein sequence ID" value="XP_038074878.1"/>
    <property type="gene ID" value="LOC119742777"/>
</dbReference>
<proteinExistence type="inferred from homology"/>
<protein>
    <recommendedName>
        <fullName evidence="7">AMOP domain-containing protein</fullName>
    </recommendedName>
</protein>
<comment type="subcellular location">
    <subcellularLocation>
        <location evidence="1">Secreted</location>
    </subcellularLocation>
</comment>
<organism evidence="8 9">
    <name type="scientific">Patiria miniata</name>
    <name type="common">Bat star</name>
    <name type="synonym">Asterina miniata</name>
    <dbReference type="NCBI Taxonomy" id="46514"/>
    <lineage>
        <taxon>Eukaryota</taxon>
        <taxon>Metazoa</taxon>
        <taxon>Echinodermata</taxon>
        <taxon>Eleutherozoa</taxon>
        <taxon>Asterozoa</taxon>
        <taxon>Asteroidea</taxon>
        <taxon>Valvatacea</taxon>
        <taxon>Valvatida</taxon>
        <taxon>Asterinidae</taxon>
        <taxon>Patiria</taxon>
    </lineage>
</organism>
<accession>A0A914BF53</accession>
<dbReference type="Pfam" id="PF03782">
    <property type="entry name" value="AMOP"/>
    <property type="match status" value="1"/>
</dbReference>
<dbReference type="InterPro" id="IPR051867">
    <property type="entry name" value="Angio_Inhib/Adhesion_GPCR"/>
</dbReference>
<feature type="compositionally biased region" description="Acidic residues" evidence="6">
    <location>
        <begin position="192"/>
        <end position="207"/>
    </location>
</feature>
<dbReference type="RefSeq" id="XP_038074878.1">
    <property type="nucleotide sequence ID" value="XM_038218950.1"/>
</dbReference>
<evidence type="ECO:0000256" key="5">
    <source>
        <dbReference type="ARBA" id="ARBA00023157"/>
    </source>
</evidence>
<keyword evidence="9" id="KW-1185">Reference proteome</keyword>
<feature type="region of interest" description="Disordered" evidence="6">
    <location>
        <begin position="192"/>
        <end position="231"/>
    </location>
</feature>
<evidence type="ECO:0000256" key="1">
    <source>
        <dbReference type="ARBA" id="ARBA00004613"/>
    </source>
</evidence>
<dbReference type="SUPFAM" id="SSF82895">
    <property type="entry name" value="TSP-1 type 1 repeat"/>
    <property type="match status" value="1"/>
</dbReference>
<evidence type="ECO:0000256" key="6">
    <source>
        <dbReference type="SAM" id="MobiDB-lite"/>
    </source>
</evidence>
<dbReference type="Pfam" id="PF00090">
    <property type="entry name" value="TSP_1"/>
    <property type="match status" value="1"/>
</dbReference>
<feature type="compositionally biased region" description="Basic and acidic residues" evidence="6">
    <location>
        <begin position="291"/>
        <end position="311"/>
    </location>
</feature>
<dbReference type="InterPro" id="IPR036383">
    <property type="entry name" value="TSP1_rpt_sf"/>
</dbReference>
<feature type="compositionally biased region" description="Basic and acidic residues" evidence="6">
    <location>
        <begin position="208"/>
        <end position="231"/>
    </location>
</feature>
<evidence type="ECO:0000259" key="7">
    <source>
        <dbReference type="PROSITE" id="PS50856"/>
    </source>
</evidence>
<feature type="compositionally biased region" description="Acidic residues" evidence="6">
    <location>
        <begin position="323"/>
        <end position="342"/>
    </location>
</feature>
<dbReference type="GO" id="GO:0005576">
    <property type="term" value="C:extracellular region"/>
    <property type="evidence" value="ECO:0007669"/>
    <property type="project" value="UniProtKB-SubCell"/>
</dbReference>